<dbReference type="InterPro" id="IPR036983">
    <property type="entry name" value="AIM24_sf"/>
</dbReference>
<organism evidence="1 2">
    <name type="scientific">Janthinobacterium psychrotolerans</name>
    <dbReference type="NCBI Taxonomy" id="1747903"/>
    <lineage>
        <taxon>Bacteria</taxon>
        <taxon>Pseudomonadati</taxon>
        <taxon>Pseudomonadota</taxon>
        <taxon>Betaproteobacteria</taxon>
        <taxon>Burkholderiales</taxon>
        <taxon>Oxalobacteraceae</taxon>
        <taxon>Janthinobacterium</taxon>
    </lineage>
</organism>
<dbReference type="InterPro" id="IPR002838">
    <property type="entry name" value="AIM24"/>
</dbReference>
<dbReference type="SUPFAM" id="SSF51219">
    <property type="entry name" value="TRAP-like"/>
    <property type="match status" value="1"/>
</dbReference>
<evidence type="ECO:0000313" key="1">
    <source>
        <dbReference type="EMBL" id="OBV36985.1"/>
    </source>
</evidence>
<proteinExistence type="predicted"/>
<dbReference type="OrthoDB" id="3459791at2"/>
<comment type="caution">
    <text evidence="1">The sequence shown here is derived from an EMBL/GenBank/DDBJ whole genome shotgun (WGS) entry which is preliminary data.</text>
</comment>
<keyword evidence="2" id="KW-1185">Reference proteome</keyword>
<dbReference type="PANTHER" id="PTHR38074:SF1">
    <property type="entry name" value="ALTERED INHERITANCE OF MITOCHONDRIA PROTEIN 24, MITOCHONDRIAL"/>
    <property type="match status" value="1"/>
</dbReference>
<dbReference type="InterPro" id="IPR016031">
    <property type="entry name" value="Trp_RNA-bd_attenuator-like_dom"/>
</dbReference>
<reference evidence="1 2" key="1">
    <citation type="submission" date="2016-04" db="EMBL/GenBank/DDBJ databases">
        <title>Draft genome sequence of Janthinobacterium psychrotolerans sp. nov., isolated from freshwater sediments in Denmark.</title>
        <authorList>
            <person name="Gong X."/>
            <person name="Skrivergaard S."/>
            <person name="Korsgaard B.S."/>
            <person name="Schreiber L."/>
            <person name="Marshall I.P."/>
            <person name="Finster K."/>
            <person name="Schramm A."/>
        </authorList>
    </citation>
    <scope>NUCLEOTIDE SEQUENCE [LARGE SCALE GENOMIC DNA]</scope>
    <source>
        <strain evidence="1 2">S3-2</strain>
    </source>
</reference>
<dbReference type="RefSeq" id="WP_065310007.1">
    <property type="nucleotide sequence ID" value="NZ_LOCQ01000061.1"/>
</dbReference>
<dbReference type="Proteomes" id="UP000092713">
    <property type="component" value="Unassembled WGS sequence"/>
</dbReference>
<accession>A0A1A7BWU4</accession>
<dbReference type="Pfam" id="PF01987">
    <property type="entry name" value="AIM24"/>
    <property type="match status" value="1"/>
</dbReference>
<sequence length="247" mass="27036">MTIYNPSTLPKNDNLNRFSYVIDVKEQIFIRKGKMIAFYGELRFEAMGSSVLDLIVRTAFNAPKYVHHFVVANGQGQLILGDNGNDLACYDLDNANMTIRAKNLLGFTKDVVCQESTLPGYLTMIGTGKVIASSNGPVHFLELPCRVDEQAVLGWADCPSPSYHYDYAHVQGWASAAGALTGFTLSGEEKQIDFTGAGTVLVQSSELDMEGSSTLSHLLSQLPMLGQDDLNKLSVSAQQQMKDNRQS</sequence>
<dbReference type="AlphaFoldDB" id="A0A1A7BWU4"/>
<dbReference type="PATRIC" id="fig|1747903.4.peg.477"/>
<dbReference type="STRING" id="1747903.ASR47_100236"/>
<protein>
    <submittedName>
        <fullName evidence="1">Putative conserved protein, AIM24 family</fullName>
    </submittedName>
</protein>
<gene>
    <name evidence="1" type="ORF">ASR47_100236</name>
</gene>
<name>A0A1A7BWU4_9BURK</name>
<dbReference type="PANTHER" id="PTHR38074">
    <property type="entry name" value="ALTERED INHERITANCE OF MITOCHONDRIA PROTEIN 24, MITOCHONDRIAL"/>
    <property type="match status" value="1"/>
</dbReference>
<dbReference type="EMBL" id="LOCQ01000061">
    <property type="protein sequence ID" value="OBV36985.1"/>
    <property type="molecule type" value="Genomic_DNA"/>
</dbReference>
<dbReference type="Gene3D" id="3.60.160.10">
    <property type="entry name" value="Mitochondrial biogenesis AIM24"/>
    <property type="match status" value="1"/>
</dbReference>
<evidence type="ECO:0000313" key="2">
    <source>
        <dbReference type="Proteomes" id="UP000092713"/>
    </source>
</evidence>